<dbReference type="AlphaFoldDB" id="E1TJC4"/>
<dbReference type="InterPro" id="IPR017549">
    <property type="entry name" value="APMV_L690"/>
</dbReference>
<reference evidence="2" key="1">
    <citation type="submission" date="2010-09" db="EMBL/GenBank/DDBJ databases">
        <title>Complete sequence of chromosome2 of Burkholderia sp. CCGE1003.</title>
        <authorList>
            <consortium name="US DOE Joint Genome Institute"/>
            <person name="Lucas S."/>
            <person name="Copeland A."/>
            <person name="Lapidus A."/>
            <person name="Cheng J.-F."/>
            <person name="Bruce D."/>
            <person name="Goodwin L."/>
            <person name="Pitluck S."/>
            <person name="Daligault H."/>
            <person name="Davenport K."/>
            <person name="Detter J.C."/>
            <person name="Han C."/>
            <person name="Tapia R."/>
            <person name="Land M."/>
            <person name="Hauser L."/>
            <person name="Jeffries C."/>
            <person name="Kyrpides N."/>
            <person name="Ivanova N."/>
            <person name="Ovchinnikova G."/>
            <person name="Martinez-Romero E."/>
            <person name="Rogel M.A."/>
            <person name="Auchtung J."/>
            <person name="Tiedje J.M."/>
            <person name="Woyke T."/>
        </authorList>
    </citation>
    <scope>NUCLEOTIDE SEQUENCE</scope>
    <source>
        <strain evidence="2">CCGE1003</strain>
    </source>
</reference>
<dbReference type="Gene3D" id="2.130.10.10">
    <property type="entry name" value="YVTN repeat-like/Quinoprotein amine dehydrogenase"/>
    <property type="match status" value="1"/>
</dbReference>
<accession>E1TJC4</accession>
<dbReference type="eggNOG" id="COG3391">
    <property type="taxonomic scope" value="Bacteria"/>
</dbReference>
<dbReference type="PROSITE" id="PS51257">
    <property type="entry name" value="PROKAR_LIPOPROTEIN"/>
    <property type="match status" value="1"/>
</dbReference>
<dbReference type="NCBIfam" id="TIGR03118">
    <property type="entry name" value="PEPCTERM_chp_1"/>
    <property type="match status" value="1"/>
</dbReference>
<evidence type="ECO:0000313" key="2">
    <source>
        <dbReference type="EMBL" id="ADN59744.1"/>
    </source>
</evidence>
<gene>
    <name evidence="2" type="ordered locus">BC1003_3805</name>
</gene>
<organism evidence="2">
    <name type="scientific">Burkholderia sp. (strain CCGE1003)</name>
    <dbReference type="NCBI Taxonomy" id="640512"/>
    <lineage>
        <taxon>Bacteria</taxon>
        <taxon>Pseudomonadati</taxon>
        <taxon>Pseudomonadota</taxon>
        <taxon>Betaproteobacteria</taxon>
        <taxon>Burkholderiales</taxon>
        <taxon>Burkholderiaceae</taxon>
        <taxon>Burkholderia</taxon>
    </lineage>
</organism>
<dbReference type="InterPro" id="IPR015943">
    <property type="entry name" value="WD40/YVTN_repeat-like_dom_sf"/>
</dbReference>
<evidence type="ECO:0000256" key="1">
    <source>
        <dbReference type="SAM" id="SignalP"/>
    </source>
</evidence>
<dbReference type="STRING" id="640512.BC1003_3805"/>
<dbReference type="EMBL" id="CP002218">
    <property type="protein sequence ID" value="ADN59744.1"/>
    <property type="molecule type" value="Genomic_DNA"/>
</dbReference>
<feature type="signal peptide" evidence="1">
    <location>
        <begin position="1"/>
        <end position="21"/>
    </location>
</feature>
<evidence type="ECO:0008006" key="3">
    <source>
        <dbReference type="Google" id="ProtNLM"/>
    </source>
</evidence>
<dbReference type="SUPFAM" id="SSF75011">
    <property type="entry name" value="3-carboxy-cis,cis-mucoante lactonizing enzyme"/>
    <property type="match status" value="1"/>
</dbReference>
<sequence>MKLHRDAVLAALLGLTAVALAACGSSDNSANQTPTIAPQFKATTLVSDGSANAANVDPNLKNGWGIAFNPTGVMWVSDNNTKKSTLYDGNGVVQPLVVTLPPNAAGKAAGPTGIVFNKTTDFQISANGQAVSNAVFLWATDAGTIAAWSPKVLPTQAVNAFDDGAGGAVYKGLAIGSNAGANLLFATDFHNRKVDVFDKSFNKIQLPGNFVDPTLPAGFSPFGIAAIGNTVYVTYALLGPDGRTQVNGAGNGVVDAFDTAGNFVKRIATSATLNSPWGVVMAPANFGAASNQLLVGNFGDGTIDVFDPSSGEFKGALTNTDGTTFKQPGIWGLSFGNNAANQPLNTLFFAAGPTPTSGVYGRIDVRP</sequence>
<dbReference type="OrthoDB" id="581621at2"/>
<dbReference type="HOGENOM" id="CLU_040905_0_0_4"/>
<name>E1TJC4_BURSG</name>
<dbReference type="KEGG" id="bgf:BC1003_3805"/>
<proteinExistence type="predicted"/>
<feature type="chain" id="PRO_5003152074" description="TIGR03118 family protein" evidence="1">
    <location>
        <begin position="22"/>
        <end position="367"/>
    </location>
</feature>
<protein>
    <recommendedName>
        <fullName evidence="3">TIGR03118 family protein</fullName>
    </recommendedName>
</protein>
<keyword evidence="1" id="KW-0732">Signal</keyword>